<dbReference type="Proteomes" id="UP000006352">
    <property type="component" value="Unassembled WGS sequence"/>
</dbReference>
<dbReference type="EMBL" id="HE797135">
    <property type="protein sequence ID" value="CCM03953.1"/>
    <property type="molecule type" value="Genomic_DNA"/>
</dbReference>
<dbReference type="InParanoid" id="J4GAN9"/>
<dbReference type="AlphaFoldDB" id="J4GAN9"/>
<dbReference type="HOGENOM" id="CLU_021592_2_0_1"/>
<name>J4GAN9_9APHY</name>
<proteinExistence type="predicted"/>
<evidence type="ECO:0000313" key="1">
    <source>
        <dbReference type="EMBL" id="CCM03953.1"/>
    </source>
</evidence>
<evidence type="ECO:0008006" key="3">
    <source>
        <dbReference type="Google" id="ProtNLM"/>
    </source>
</evidence>
<protein>
    <recommendedName>
        <fullName evidence="3">ER membrane protein complex subunit 1</fullName>
    </recommendedName>
</protein>
<dbReference type="SUPFAM" id="SSF50998">
    <property type="entry name" value="Quinoprotein alcohol dehydrogenase-like"/>
    <property type="match status" value="1"/>
</dbReference>
<accession>J4GAN9</accession>
<sequence>MTNLYCLAHRDVHRIKVDEILGLLITTHTKGGIRVTDVKTGKLLWRLSLNYVRPYAHLEYERGFMIFDRMTNEKEVWRLSTNCDLAQMTPASPPDAQQMEEYQKSIRRFPDITRGHFRPWALFGIPEPTTAYRFVYPTLVTMSRSTAYLCDVPTGQFIREIQGIQDGDVPLGRIAYVELSAQYVFVCGMRQFRVFSRANGAQVLWISNNQPTFAHTRIQLEADQDARAKEFDQVVSALHARLFSTPKVNPPPLNFVAVHVSRSGRDLVILMDDNRLLLVQDFERIIKDEVELTDVALEVHLPNQLKRGSSVYLAYEHGRVSVVTASGVYILTLDVARHGLFDPSRFADDTYVAPGMIENIPSLPPDIPFPYLSAVFVPRLRHGYALYQVSCLQMTATKVFLTWDSRLVPRPRILNGRGQPDRLREQDVEYMDGFLLSFGIPLGEDLEADEELDEDENAFIWEEDLDTGSYFSY</sequence>
<evidence type="ECO:0000313" key="2">
    <source>
        <dbReference type="Proteomes" id="UP000006352"/>
    </source>
</evidence>
<dbReference type="GeneID" id="24098864"/>
<dbReference type="STRING" id="599839.J4GAN9"/>
<reference evidence="1 2" key="1">
    <citation type="journal article" date="2012" name="Appl. Environ. Microbiol.">
        <title>Short-read sequencing for genomic analysis of the brown rot fungus Fibroporia radiculosa.</title>
        <authorList>
            <person name="Tang J.D."/>
            <person name="Perkins A.D."/>
            <person name="Sonstegard T.S."/>
            <person name="Schroeder S.G."/>
            <person name="Burgess S.C."/>
            <person name="Diehl S.V."/>
        </authorList>
    </citation>
    <scope>NUCLEOTIDE SEQUENCE [LARGE SCALE GENOMIC DNA]</scope>
    <source>
        <strain evidence="1 2">TFFH 294</strain>
    </source>
</reference>
<dbReference type="InterPro" id="IPR011047">
    <property type="entry name" value="Quinoprotein_ADH-like_sf"/>
</dbReference>
<dbReference type="RefSeq" id="XP_012183236.1">
    <property type="nucleotide sequence ID" value="XM_012327846.1"/>
</dbReference>
<gene>
    <name evidence="1" type="ORF">FIBRA_06106</name>
</gene>
<organism evidence="1 2">
    <name type="scientific">Fibroporia radiculosa</name>
    <dbReference type="NCBI Taxonomy" id="599839"/>
    <lineage>
        <taxon>Eukaryota</taxon>
        <taxon>Fungi</taxon>
        <taxon>Dikarya</taxon>
        <taxon>Basidiomycota</taxon>
        <taxon>Agaricomycotina</taxon>
        <taxon>Agaricomycetes</taxon>
        <taxon>Polyporales</taxon>
        <taxon>Fibroporiaceae</taxon>
        <taxon>Fibroporia</taxon>
    </lineage>
</organism>
<keyword evidence="2" id="KW-1185">Reference proteome</keyword>
<dbReference type="OrthoDB" id="550575at2759"/>